<proteinExistence type="predicted"/>
<protein>
    <submittedName>
        <fullName evidence="1">Uncharacterized protein</fullName>
    </submittedName>
</protein>
<dbReference type="EMBL" id="SLVV01000003">
    <property type="protein sequence ID" value="TCN26536.1"/>
    <property type="molecule type" value="Genomic_DNA"/>
</dbReference>
<name>A0A4R2BI08_9BACI</name>
<evidence type="ECO:0000313" key="1">
    <source>
        <dbReference type="EMBL" id="TCN26536.1"/>
    </source>
</evidence>
<dbReference type="AlphaFoldDB" id="A0A4R2BI08"/>
<sequence length="46" mass="5493">MEPYKNFPVAHLSDDQLEKIDMLERELRQETNENIVLIAYDEANEK</sequence>
<gene>
    <name evidence="1" type="ORF">EV146_10357</name>
</gene>
<dbReference type="Proteomes" id="UP000295689">
    <property type="component" value="Unassembled WGS sequence"/>
</dbReference>
<comment type="caution">
    <text evidence="1">The sequence shown here is derived from an EMBL/GenBank/DDBJ whole genome shotgun (WGS) entry which is preliminary data.</text>
</comment>
<organism evidence="1 2">
    <name type="scientific">Mesobacillus foraminis</name>
    <dbReference type="NCBI Taxonomy" id="279826"/>
    <lineage>
        <taxon>Bacteria</taxon>
        <taxon>Bacillati</taxon>
        <taxon>Bacillota</taxon>
        <taxon>Bacilli</taxon>
        <taxon>Bacillales</taxon>
        <taxon>Bacillaceae</taxon>
        <taxon>Mesobacillus</taxon>
    </lineage>
</organism>
<keyword evidence="2" id="KW-1185">Reference proteome</keyword>
<evidence type="ECO:0000313" key="2">
    <source>
        <dbReference type="Proteomes" id="UP000295689"/>
    </source>
</evidence>
<dbReference type="RefSeq" id="WP_162990177.1">
    <property type="nucleotide sequence ID" value="NZ_CP033044.1"/>
</dbReference>
<accession>A0A4R2BI08</accession>
<reference evidence="1 2" key="1">
    <citation type="journal article" date="2015" name="Stand. Genomic Sci.">
        <title>Genomic Encyclopedia of Bacterial and Archaeal Type Strains, Phase III: the genomes of soil and plant-associated and newly described type strains.</title>
        <authorList>
            <person name="Whitman W.B."/>
            <person name="Woyke T."/>
            <person name="Klenk H.P."/>
            <person name="Zhou Y."/>
            <person name="Lilburn T.G."/>
            <person name="Beck B.J."/>
            <person name="De Vos P."/>
            <person name="Vandamme P."/>
            <person name="Eisen J.A."/>
            <person name="Garrity G."/>
            <person name="Hugenholtz P."/>
            <person name="Kyrpides N.C."/>
        </authorList>
    </citation>
    <scope>NUCLEOTIDE SEQUENCE [LARGE SCALE GENOMIC DNA]</scope>
    <source>
        <strain evidence="1 2">CV53</strain>
    </source>
</reference>